<protein>
    <recommendedName>
        <fullName evidence="3">PCI domain-containing protein</fullName>
    </recommendedName>
</protein>
<dbReference type="PANTHER" id="PTHR15350:SF5">
    <property type="entry name" value="COP9 SIGNALOSOME COMPLEX SUBUNIT 7"/>
    <property type="match status" value="1"/>
</dbReference>
<gene>
    <name evidence="4" type="ORF">UPYG_G00295670</name>
</gene>
<evidence type="ECO:0000313" key="5">
    <source>
        <dbReference type="Proteomes" id="UP001557470"/>
    </source>
</evidence>
<dbReference type="EMBL" id="JAGEUA010000009">
    <property type="protein sequence ID" value="KAL0966470.1"/>
    <property type="molecule type" value="Genomic_DNA"/>
</dbReference>
<evidence type="ECO:0000256" key="1">
    <source>
        <dbReference type="ARBA" id="ARBA00008482"/>
    </source>
</evidence>
<reference evidence="4 5" key="1">
    <citation type="submission" date="2024-06" db="EMBL/GenBank/DDBJ databases">
        <authorList>
            <person name="Pan Q."/>
            <person name="Wen M."/>
            <person name="Jouanno E."/>
            <person name="Zahm M."/>
            <person name="Klopp C."/>
            <person name="Cabau C."/>
            <person name="Louis A."/>
            <person name="Berthelot C."/>
            <person name="Parey E."/>
            <person name="Roest Crollius H."/>
            <person name="Montfort J."/>
            <person name="Robinson-Rechavi M."/>
            <person name="Bouchez O."/>
            <person name="Lampietro C."/>
            <person name="Lopez Roques C."/>
            <person name="Donnadieu C."/>
            <person name="Postlethwait J."/>
            <person name="Bobe J."/>
            <person name="Verreycken H."/>
            <person name="Guiguen Y."/>
        </authorList>
    </citation>
    <scope>NUCLEOTIDE SEQUENCE [LARGE SCALE GENOMIC DNA]</scope>
    <source>
        <strain evidence="4">Up_M1</strain>
        <tissue evidence="4">Testis</tissue>
    </source>
</reference>
<organism evidence="4 5">
    <name type="scientific">Umbra pygmaea</name>
    <name type="common">Eastern mudminnow</name>
    <dbReference type="NCBI Taxonomy" id="75934"/>
    <lineage>
        <taxon>Eukaryota</taxon>
        <taxon>Metazoa</taxon>
        <taxon>Chordata</taxon>
        <taxon>Craniata</taxon>
        <taxon>Vertebrata</taxon>
        <taxon>Euteleostomi</taxon>
        <taxon>Actinopterygii</taxon>
        <taxon>Neopterygii</taxon>
        <taxon>Teleostei</taxon>
        <taxon>Protacanthopterygii</taxon>
        <taxon>Esociformes</taxon>
        <taxon>Umbridae</taxon>
        <taxon>Umbra</taxon>
    </lineage>
</organism>
<dbReference type="InterPro" id="IPR045237">
    <property type="entry name" value="COPS7/eIF3m"/>
</dbReference>
<dbReference type="InterPro" id="IPR000717">
    <property type="entry name" value="PCI_dom"/>
</dbReference>
<dbReference type="PROSITE" id="PS50250">
    <property type="entry name" value="PCI"/>
    <property type="match status" value="1"/>
</dbReference>
<dbReference type="AlphaFoldDB" id="A0ABD0WA73"/>
<evidence type="ECO:0000259" key="3">
    <source>
        <dbReference type="PROSITE" id="PS50250"/>
    </source>
</evidence>
<proteinExistence type="inferred from homology"/>
<sequence length="156" mass="17820">MAEEKQSTQLEQFILLAKNYGLAKGPNNGYSQLLNVFAYGTYHKVLKDTLPPLTETQKKKLRHLTIINLAENMQVIPKSILLRDLEVDSVRELEDLLINAVHADVIRCKLDQCRQQLEVDSCIGRDIQSERLGDINSMLTQCGRLSRLLYLQVQPQ</sequence>
<keyword evidence="2" id="KW-0736">Signalosome</keyword>
<dbReference type="Proteomes" id="UP001557470">
    <property type="component" value="Unassembled WGS sequence"/>
</dbReference>
<feature type="domain" description="PCI" evidence="3">
    <location>
        <begin position="1"/>
        <end position="124"/>
    </location>
</feature>
<dbReference type="PANTHER" id="PTHR15350">
    <property type="entry name" value="COP9 SIGNALOSOME COMPLEX SUBUNIT 7/DENDRITIC CELL PROTEIN GA17"/>
    <property type="match status" value="1"/>
</dbReference>
<name>A0ABD0WA73_UMBPY</name>
<comment type="similarity">
    <text evidence="1">Belongs to the CSN7/EIF3M family. CSN7 subfamily.</text>
</comment>
<dbReference type="GO" id="GO:0008180">
    <property type="term" value="C:COP9 signalosome"/>
    <property type="evidence" value="ECO:0007669"/>
    <property type="project" value="UniProtKB-KW"/>
</dbReference>
<comment type="caution">
    <text evidence="4">The sequence shown here is derived from an EMBL/GenBank/DDBJ whole genome shotgun (WGS) entry which is preliminary data.</text>
</comment>
<keyword evidence="5" id="KW-1185">Reference proteome</keyword>
<evidence type="ECO:0000313" key="4">
    <source>
        <dbReference type="EMBL" id="KAL0966470.1"/>
    </source>
</evidence>
<dbReference type="Pfam" id="PF01399">
    <property type="entry name" value="PCI"/>
    <property type="match status" value="1"/>
</dbReference>
<dbReference type="SMART" id="SM00088">
    <property type="entry name" value="PINT"/>
    <property type="match status" value="1"/>
</dbReference>
<accession>A0ABD0WA73</accession>
<evidence type="ECO:0000256" key="2">
    <source>
        <dbReference type="ARBA" id="ARBA00022790"/>
    </source>
</evidence>